<protein>
    <submittedName>
        <fullName evidence="3">Pimeloyl-ACP methyl ester carboxylesterase</fullName>
    </submittedName>
</protein>
<accession>A0A1H3JYH6</accession>
<keyword evidence="4" id="KW-1185">Reference proteome</keyword>
<dbReference type="Pfam" id="PF12697">
    <property type="entry name" value="Abhydrolase_6"/>
    <property type="match status" value="1"/>
</dbReference>
<organism evidence="3 4">
    <name type="scientific">Tindallia californiensis</name>
    <dbReference type="NCBI Taxonomy" id="159292"/>
    <lineage>
        <taxon>Bacteria</taxon>
        <taxon>Bacillati</taxon>
        <taxon>Bacillota</taxon>
        <taxon>Clostridia</taxon>
        <taxon>Peptostreptococcales</taxon>
        <taxon>Tindalliaceae</taxon>
        <taxon>Tindallia</taxon>
    </lineage>
</organism>
<dbReference type="Gene3D" id="3.40.50.1820">
    <property type="entry name" value="alpha/beta hydrolase"/>
    <property type="match status" value="1"/>
</dbReference>
<dbReference type="PANTHER" id="PTHR43798:SF31">
    <property type="entry name" value="AB HYDROLASE SUPERFAMILY PROTEIN YCLE"/>
    <property type="match status" value="1"/>
</dbReference>
<sequence>MKIQVQGSGVPVVMIHQIGSSSDVWKFQREELASSYQIISVDLYGHGSCPSGNGVVSINETVKMLGEKLTEMGVNGAVMIGHGLGGIIATEVAFHDQVKVARLVVIDMFPKRKDLKLIRQLDLEQLERNRTAVIQAHYKQLIEDADLRDAVVKEALRTDEKAYYFYMKDMIENDFTQKLNLLHTPVHYLYSGIAAKSEEDIRNMLDRMGVKNVQDNKLHYYPQSGHFLMLEQPRELTDDLKKIISLEDQNNY</sequence>
<name>A0A1H3JYH6_9FIRM</name>
<dbReference type="AlphaFoldDB" id="A0A1H3JYH6"/>
<dbReference type="InterPro" id="IPR050266">
    <property type="entry name" value="AB_hydrolase_sf"/>
</dbReference>
<dbReference type="InterPro" id="IPR029058">
    <property type="entry name" value="AB_hydrolase_fold"/>
</dbReference>
<evidence type="ECO:0000313" key="3">
    <source>
        <dbReference type="EMBL" id="SDY44304.1"/>
    </source>
</evidence>
<dbReference type="STRING" id="159292.SAMN05192546_102138"/>
<feature type="domain" description="AB hydrolase-1" evidence="2">
    <location>
        <begin position="12"/>
        <end position="236"/>
    </location>
</feature>
<dbReference type="EMBL" id="FNPV01000002">
    <property type="protein sequence ID" value="SDY44304.1"/>
    <property type="molecule type" value="Genomic_DNA"/>
</dbReference>
<reference evidence="3 4" key="1">
    <citation type="submission" date="2016-10" db="EMBL/GenBank/DDBJ databases">
        <authorList>
            <person name="de Groot N.N."/>
        </authorList>
    </citation>
    <scope>NUCLEOTIDE SEQUENCE [LARGE SCALE GENOMIC DNA]</scope>
    <source>
        <strain evidence="3 4">APO</strain>
    </source>
</reference>
<evidence type="ECO:0000313" key="4">
    <source>
        <dbReference type="Proteomes" id="UP000199230"/>
    </source>
</evidence>
<dbReference type="GO" id="GO:0016020">
    <property type="term" value="C:membrane"/>
    <property type="evidence" value="ECO:0007669"/>
    <property type="project" value="TreeGrafter"/>
</dbReference>
<dbReference type="InterPro" id="IPR000073">
    <property type="entry name" value="AB_hydrolase_1"/>
</dbReference>
<dbReference type="PANTHER" id="PTHR43798">
    <property type="entry name" value="MONOACYLGLYCEROL LIPASE"/>
    <property type="match status" value="1"/>
</dbReference>
<dbReference type="GO" id="GO:0016787">
    <property type="term" value="F:hydrolase activity"/>
    <property type="evidence" value="ECO:0007669"/>
    <property type="project" value="UniProtKB-KW"/>
</dbReference>
<dbReference type="Proteomes" id="UP000199230">
    <property type="component" value="Unassembled WGS sequence"/>
</dbReference>
<dbReference type="RefSeq" id="WP_093310874.1">
    <property type="nucleotide sequence ID" value="NZ_FNPV01000002.1"/>
</dbReference>
<evidence type="ECO:0000256" key="1">
    <source>
        <dbReference type="ARBA" id="ARBA00022801"/>
    </source>
</evidence>
<dbReference type="SUPFAM" id="SSF53474">
    <property type="entry name" value="alpha/beta-Hydrolases"/>
    <property type="match status" value="1"/>
</dbReference>
<proteinExistence type="predicted"/>
<keyword evidence="1" id="KW-0378">Hydrolase</keyword>
<dbReference type="OrthoDB" id="9775557at2"/>
<gene>
    <name evidence="3" type="ORF">SAMN05192546_102138</name>
</gene>
<evidence type="ECO:0000259" key="2">
    <source>
        <dbReference type="Pfam" id="PF12697"/>
    </source>
</evidence>